<evidence type="ECO:0008006" key="7">
    <source>
        <dbReference type="Google" id="ProtNLM"/>
    </source>
</evidence>
<feature type="compositionally biased region" description="Polar residues" evidence="4">
    <location>
        <begin position="30"/>
        <end position="43"/>
    </location>
</feature>
<dbReference type="HOGENOM" id="CLU_038287_0_0_1"/>
<feature type="region of interest" description="Disordered" evidence="4">
    <location>
        <begin position="298"/>
        <end position="317"/>
    </location>
</feature>
<evidence type="ECO:0000256" key="2">
    <source>
        <dbReference type="ARBA" id="ARBA00022490"/>
    </source>
</evidence>
<proteinExistence type="predicted"/>
<feature type="compositionally biased region" description="Basic and acidic residues" evidence="4">
    <location>
        <begin position="56"/>
        <end position="68"/>
    </location>
</feature>
<dbReference type="GO" id="GO:0005869">
    <property type="term" value="C:dynactin complex"/>
    <property type="evidence" value="ECO:0007669"/>
    <property type="project" value="InterPro"/>
</dbReference>
<organism evidence="5 6">
    <name type="scientific">Exophiala spinifera</name>
    <dbReference type="NCBI Taxonomy" id="91928"/>
    <lineage>
        <taxon>Eukaryota</taxon>
        <taxon>Fungi</taxon>
        <taxon>Dikarya</taxon>
        <taxon>Ascomycota</taxon>
        <taxon>Pezizomycotina</taxon>
        <taxon>Eurotiomycetes</taxon>
        <taxon>Chaetothyriomycetidae</taxon>
        <taxon>Chaetothyriales</taxon>
        <taxon>Herpotrichiellaceae</taxon>
        <taxon>Exophiala</taxon>
    </lineage>
</organism>
<evidence type="ECO:0000313" key="5">
    <source>
        <dbReference type="EMBL" id="KIW20105.1"/>
    </source>
</evidence>
<protein>
    <recommendedName>
        <fullName evidence="7">Dynactin subunit</fullName>
    </recommendedName>
</protein>
<dbReference type="GO" id="GO:0007017">
    <property type="term" value="P:microtubule-based process"/>
    <property type="evidence" value="ECO:0007669"/>
    <property type="project" value="InterPro"/>
</dbReference>
<evidence type="ECO:0000313" key="6">
    <source>
        <dbReference type="Proteomes" id="UP000053328"/>
    </source>
</evidence>
<dbReference type="Proteomes" id="UP000053328">
    <property type="component" value="Unassembled WGS sequence"/>
</dbReference>
<feature type="region of interest" description="Disordered" evidence="4">
    <location>
        <begin position="364"/>
        <end position="402"/>
    </location>
</feature>
<evidence type="ECO:0000256" key="1">
    <source>
        <dbReference type="ARBA" id="ARBA00004496"/>
    </source>
</evidence>
<dbReference type="GO" id="GO:0005737">
    <property type="term" value="C:cytoplasm"/>
    <property type="evidence" value="ECO:0007669"/>
    <property type="project" value="UniProtKB-SubCell"/>
</dbReference>
<dbReference type="Pfam" id="PF04912">
    <property type="entry name" value="Dynamitin"/>
    <property type="match status" value="2"/>
</dbReference>
<sequence length="520" mass="56957">MAVSNKWAVLPDIDAAPEVYETPDLADDVSTAQTGTLRTISESPSDDEALPGLDRQPLDRDEARRRFEPALVDARGVDFSDSIGGSRRSYRTRSRRRRRRQDGGGEELGDLSDSEEETLGRKLARLKREAEEVRLELERREQDKDKDKDKDGDGEFKDSVEQQQQQQQDLRGADDDHDHIDSDGVEQLTRVLDQLSTRTGIKTGGAACTLENEFLSKVDTLRRRGAPDTQSSTTPTTQQQDNPSAPTSALSAVAAFSDRLTALEASLGISSTRANSQASIIPTLDSLSKQIAVLSNTLTPGSRSASGSSTTVTANQSAPPALLETVASKLRTLIAESDRLTASRKQALQALSELHEARMRNLMSHTSTRPRRGYSNASSTQQQQQQPTGGPDAPAPAQQADESLQIQSQLFLDEQSSKITALYQLLPSIQNLQPLLPVVLERLRALSIVHAGAADAKNTLDAVEKRQAETREEIAQWRQAVEDVEKRMAELEDAMKGNVKVVGDMVAGIEGRMSRWQKGQ</sequence>
<keyword evidence="3" id="KW-0175">Coiled coil</keyword>
<dbReference type="PANTHER" id="PTHR15346">
    <property type="entry name" value="DYNACTIN SUBUNIT"/>
    <property type="match status" value="1"/>
</dbReference>
<accession>A0A0D2BNJ8</accession>
<feature type="coiled-coil region" evidence="3">
    <location>
        <begin position="453"/>
        <end position="494"/>
    </location>
</feature>
<gene>
    <name evidence="5" type="ORF">PV08_00680</name>
</gene>
<keyword evidence="6" id="KW-1185">Reference proteome</keyword>
<dbReference type="STRING" id="91928.A0A0D2BNJ8"/>
<feature type="compositionally biased region" description="Acidic residues" evidence="4">
    <location>
        <begin position="104"/>
        <end position="117"/>
    </location>
</feature>
<evidence type="ECO:0000256" key="3">
    <source>
        <dbReference type="SAM" id="Coils"/>
    </source>
</evidence>
<feature type="compositionally biased region" description="Basic and acidic residues" evidence="4">
    <location>
        <begin position="171"/>
        <end position="181"/>
    </location>
</feature>
<comment type="subcellular location">
    <subcellularLocation>
        <location evidence="1">Cytoplasm</location>
    </subcellularLocation>
</comment>
<dbReference type="EMBL" id="KN847492">
    <property type="protein sequence ID" value="KIW20105.1"/>
    <property type="molecule type" value="Genomic_DNA"/>
</dbReference>
<dbReference type="RefSeq" id="XP_016240321.1">
    <property type="nucleotide sequence ID" value="XM_016375045.1"/>
</dbReference>
<feature type="compositionally biased region" description="Low complexity" evidence="4">
    <location>
        <begin position="227"/>
        <end position="241"/>
    </location>
</feature>
<feature type="region of interest" description="Disordered" evidence="4">
    <location>
        <begin position="24"/>
        <end position="181"/>
    </location>
</feature>
<dbReference type="InterPro" id="IPR028133">
    <property type="entry name" value="Dynamitin"/>
</dbReference>
<dbReference type="GeneID" id="27327763"/>
<feature type="region of interest" description="Disordered" evidence="4">
    <location>
        <begin position="223"/>
        <end position="248"/>
    </location>
</feature>
<name>A0A0D2BNJ8_9EURO</name>
<keyword evidence="2" id="KW-0963">Cytoplasm</keyword>
<evidence type="ECO:0000256" key="4">
    <source>
        <dbReference type="SAM" id="MobiDB-lite"/>
    </source>
</evidence>
<dbReference type="VEuPathDB" id="FungiDB:PV08_00680"/>
<feature type="compositionally biased region" description="Basic and acidic residues" evidence="4">
    <location>
        <begin position="126"/>
        <end position="160"/>
    </location>
</feature>
<dbReference type="OrthoDB" id="4977at2759"/>
<feature type="compositionally biased region" description="Low complexity" evidence="4">
    <location>
        <begin position="380"/>
        <end position="401"/>
    </location>
</feature>
<dbReference type="AlphaFoldDB" id="A0A0D2BNJ8"/>
<reference evidence="5 6" key="1">
    <citation type="submission" date="2015-01" db="EMBL/GenBank/DDBJ databases">
        <title>The Genome Sequence of Exophiala spinifera CBS89968.</title>
        <authorList>
            <consortium name="The Broad Institute Genomics Platform"/>
            <person name="Cuomo C."/>
            <person name="de Hoog S."/>
            <person name="Gorbushina A."/>
            <person name="Stielow B."/>
            <person name="Teixiera M."/>
            <person name="Abouelleil A."/>
            <person name="Chapman S.B."/>
            <person name="Priest M."/>
            <person name="Young S.K."/>
            <person name="Wortman J."/>
            <person name="Nusbaum C."/>
            <person name="Birren B."/>
        </authorList>
    </citation>
    <scope>NUCLEOTIDE SEQUENCE [LARGE SCALE GENOMIC DNA]</scope>
    <source>
        <strain evidence="5 6">CBS 89968</strain>
    </source>
</reference>
<feature type="compositionally biased region" description="Basic residues" evidence="4">
    <location>
        <begin position="88"/>
        <end position="100"/>
    </location>
</feature>